<evidence type="ECO:0000256" key="4">
    <source>
        <dbReference type="ARBA" id="ARBA00005003"/>
    </source>
</evidence>
<dbReference type="FunFam" id="3.40.50.1100:FF:000118">
    <property type="entry name" value="Related to CYS4-cystathionine beta-synthase"/>
    <property type="match status" value="1"/>
</dbReference>
<dbReference type="NCBIfam" id="TIGR01137">
    <property type="entry name" value="cysta_beta"/>
    <property type="match status" value="1"/>
</dbReference>
<accession>A0A8C1YJ53</accession>
<dbReference type="InterPro" id="IPR050214">
    <property type="entry name" value="Cys_Synth/Cystath_Beta-Synth"/>
</dbReference>
<evidence type="ECO:0000256" key="11">
    <source>
        <dbReference type="ARBA" id="ARBA00022605"/>
    </source>
</evidence>
<evidence type="ECO:0000259" key="26">
    <source>
        <dbReference type="Pfam" id="PF00291"/>
    </source>
</evidence>
<keyword evidence="10" id="KW-0597">Phosphoprotein</keyword>
<keyword evidence="14" id="KW-0832">Ubl conjugation</keyword>
<dbReference type="GO" id="GO:0050667">
    <property type="term" value="P:homocysteine metabolic process"/>
    <property type="evidence" value="ECO:0007669"/>
    <property type="project" value="UniProtKB-ARBA"/>
</dbReference>
<dbReference type="CDD" id="cd01561">
    <property type="entry name" value="CBS_like"/>
    <property type="match status" value="1"/>
</dbReference>
<dbReference type="GO" id="GO:0005634">
    <property type="term" value="C:nucleus"/>
    <property type="evidence" value="ECO:0007669"/>
    <property type="project" value="UniProtKB-SubCell"/>
</dbReference>
<sequence>MPSSSESVGTGPICPHAAKVLTNAANGEPGINGDAVLNGKAAHKLSVNGSDHVSETNGHRVQSVNVEHIENGSEGSMERKWIRPDLPSRCTWKLGDPNRSPTNHVETKTPRILPNILSRIGETPLVRMNKIPKMFGLKCELLAKCEFFNAGGSVKDRISLRMVEDAERDGILKPGDTIIEPTSGNTGIGLALAAAVKGYRCIIVMPEKMSMEKVDVLRALGAEIVRTPTSARFDSPESHVGVAWRLKNEIPNAHILDQYRNPSNPLAHYDTTAEEILEQCDGKIDMLVAGAGTGGTITGVARKLKEKCPNIKIVGVDPEGSILAEPEELNKTDKTQYEVEGIGYDFIPTVMDRSVVDSWYKSSDEESFAMSRMLIREEGLLCGGSSGTAMAAALHVAKELEEGQRCVVILPDSIRNYMSKFLSDKWMCEKGFLSEEDLVVNKPWWWNLTLQELRLSAPLTVLPLVSIKKTIQILKEKVIHPETCVAQSGVWFSPCRQILGMVTLGNMLSSVLAGRVRPSDPINKVLYKQFKQVRLTDNLGKLSRILETDHFALVVHEQIQYMSDGSPKMRQMVFGVVTAIDLLNYVATRERRERSLSECSLSEDQ</sequence>
<feature type="domain" description="Tryptophan synthase beta chain-like PALP" evidence="26">
    <location>
        <begin position="118"/>
        <end position="412"/>
    </location>
</feature>
<keyword evidence="18" id="KW-0198">Cysteine biosynthesis</keyword>
<keyword evidence="17" id="KW-0129">CBS domain</keyword>
<dbReference type="GO" id="GO:0004122">
    <property type="term" value="F:cystathionine beta-synthase activity"/>
    <property type="evidence" value="ECO:0007669"/>
    <property type="project" value="UniProtKB-EC"/>
</dbReference>
<evidence type="ECO:0000256" key="9">
    <source>
        <dbReference type="ARBA" id="ARBA00022499"/>
    </source>
</evidence>
<dbReference type="Ensembl" id="ENSCCRT00015009926.1">
    <property type="protein sequence ID" value="ENSCCRP00015009561.1"/>
    <property type="gene ID" value="ENSCCRG00015002040.1"/>
</dbReference>
<keyword evidence="19" id="KW-0456">Lyase</keyword>
<dbReference type="PROSITE" id="PS00901">
    <property type="entry name" value="CYS_SYNTHASE"/>
    <property type="match status" value="1"/>
</dbReference>
<keyword evidence="8" id="KW-0963">Cytoplasm</keyword>
<dbReference type="Gene3D" id="3.40.50.1100">
    <property type="match status" value="2"/>
</dbReference>
<evidence type="ECO:0000256" key="3">
    <source>
        <dbReference type="ARBA" id="ARBA00004496"/>
    </source>
</evidence>
<evidence type="ECO:0000256" key="12">
    <source>
        <dbReference type="ARBA" id="ARBA00022617"/>
    </source>
</evidence>
<dbReference type="GO" id="GO:0005737">
    <property type="term" value="C:cytoplasm"/>
    <property type="evidence" value="ECO:0007669"/>
    <property type="project" value="UniProtKB-SubCell"/>
</dbReference>
<dbReference type="AlphaFoldDB" id="A0A8C1YJ53"/>
<dbReference type="EC" id="4.2.1.22" evidence="7"/>
<dbReference type="UniPathway" id="UPA00136">
    <property type="reaction ID" value="UER00201"/>
</dbReference>
<evidence type="ECO:0000256" key="23">
    <source>
        <dbReference type="ARBA" id="ARBA00031579"/>
    </source>
</evidence>
<comment type="catalytic activity">
    <reaction evidence="25">
        <text>L-homocysteine + L-serine = L,L-cystathionine + H2O</text>
        <dbReference type="Rhea" id="RHEA:10112"/>
        <dbReference type="ChEBI" id="CHEBI:15377"/>
        <dbReference type="ChEBI" id="CHEBI:33384"/>
        <dbReference type="ChEBI" id="CHEBI:58161"/>
        <dbReference type="ChEBI" id="CHEBI:58199"/>
        <dbReference type="EC" id="4.2.1.22"/>
    </reaction>
</comment>
<comment type="subunit">
    <text evidence="6">Homotetramer.</text>
</comment>
<dbReference type="CDD" id="cd04608">
    <property type="entry name" value="CBS_pair_CBS"/>
    <property type="match status" value="1"/>
</dbReference>
<reference evidence="27" key="1">
    <citation type="submission" date="2025-08" db="UniProtKB">
        <authorList>
            <consortium name="Ensembl"/>
        </authorList>
    </citation>
    <scope>IDENTIFICATION</scope>
</reference>
<evidence type="ECO:0000256" key="8">
    <source>
        <dbReference type="ARBA" id="ARBA00022490"/>
    </source>
</evidence>
<evidence type="ECO:0000256" key="1">
    <source>
        <dbReference type="ARBA" id="ARBA00001933"/>
    </source>
</evidence>
<dbReference type="FunFam" id="3.10.580.10:FF:000014">
    <property type="entry name" value="Cystathionine beta-synthase"/>
    <property type="match status" value="1"/>
</dbReference>
<dbReference type="InterPro" id="IPR001926">
    <property type="entry name" value="TrpB-like_PALP"/>
</dbReference>
<evidence type="ECO:0000256" key="5">
    <source>
        <dbReference type="ARBA" id="ARBA00007103"/>
    </source>
</evidence>
<dbReference type="InterPro" id="IPR046353">
    <property type="entry name" value="CBS_C"/>
</dbReference>
<evidence type="ECO:0000256" key="6">
    <source>
        <dbReference type="ARBA" id="ARBA00011881"/>
    </source>
</evidence>
<keyword evidence="12" id="KW-0349">Heme</keyword>
<keyword evidence="13" id="KW-0479">Metal-binding</keyword>
<dbReference type="Proteomes" id="UP000694700">
    <property type="component" value="Unplaced"/>
</dbReference>
<comment type="pathway">
    <text evidence="4">Amino-acid biosynthesis; L-cysteine biosynthesis; L-cysteine from L-homocysteine and L-serine: step 1/2.</text>
</comment>
<keyword evidence="11" id="KW-0028">Amino-acid biosynthesis</keyword>
<evidence type="ECO:0000256" key="20">
    <source>
        <dbReference type="ARBA" id="ARBA00023242"/>
    </source>
</evidence>
<evidence type="ECO:0000256" key="14">
    <source>
        <dbReference type="ARBA" id="ARBA00022843"/>
    </source>
</evidence>
<dbReference type="Gene3D" id="3.10.580.10">
    <property type="entry name" value="CBS-domain"/>
    <property type="match status" value="1"/>
</dbReference>
<dbReference type="SUPFAM" id="SSF54631">
    <property type="entry name" value="CBS-domain pair"/>
    <property type="match status" value="1"/>
</dbReference>
<keyword evidence="9" id="KW-1017">Isopeptide bond</keyword>
<dbReference type="Pfam" id="PF00291">
    <property type="entry name" value="PALP"/>
    <property type="match status" value="1"/>
</dbReference>
<dbReference type="GO" id="GO:0046872">
    <property type="term" value="F:metal ion binding"/>
    <property type="evidence" value="ECO:0007669"/>
    <property type="project" value="UniProtKB-KW"/>
</dbReference>
<evidence type="ECO:0000256" key="13">
    <source>
        <dbReference type="ARBA" id="ARBA00022723"/>
    </source>
</evidence>
<keyword evidence="15" id="KW-0663">Pyridoxal phosphate</keyword>
<dbReference type="GO" id="GO:0006535">
    <property type="term" value="P:cysteine biosynthetic process from serine"/>
    <property type="evidence" value="ECO:0007669"/>
    <property type="project" value="InterPro"/>
</dbReference>
<evidence type="ECO:0000256" key="7">
    <source>
        <dbReference type="ARBA" id="ARBA00012041"/>
    </source>
</evidence>
<dbReference type="InterPro" id="IPR036052">
    <property type="entry name" value="TrpB-like_PALP_sf"/>
</dbReference>
<keyword evidence="16" id="KW-0408">Iron</keyword>
<evidence type="ECO:0000313" key="28">
    <source>
        <dbReference type="Proteomes" id="UP000694700"/>
    </source>
</evidence>
<protein>
    <recommendedName>
        <fullName evidence="21">Cystathionine beta-synthase</fullName>
        <ecNumber evidence="7">4.2.1.22</ecNumber>
    </recommendedName>
    <alternativeName>
        <fullName evidence="22">Beta-thionase</fullName>
    </alternativeName>
    <alternativeName>
        <fullName evidence="23">Serine sulfhydrase</fullName>
    </alternativeName>
</protein>
<evidence type="ECO:0000313" key="27">
    <source>
        <dbReference type="Ensembl" id="ENSCCRP00015009561.1"/>
    </source>
</evidence>
<evidence type="ECO:0000256" key="10">
    <source>
        <dbReference type="ARBA" id="ARBA00022553"/>
    </source>
</evidence>
<organism evidence="27 28">
    <name type="scientific">Cyprinus carpio</name>
    <name type="common">Common carp</name>
    <dbReference type="NCBI Taxonomy" id="7962"/>
    <lineage>
        <taxon>Eukaryota</taxon>
        <taxon>Metazoa</taxon>
        <taxon>Chordata</taxon>
        <taxon>Craniata</taxon>
        <taxon>Vertebrata</taxon>
        <taxon>Euteleostomi</taxon>
        <taxon>Actinopterygii</taxon>
        <taxon>Neopterygii</taxon>
        <taxon>Teleostei</taxon>
        <taxon>Ostariophysi</taxon>
        <taxon>Cypriniformes</taxon>
        <taxon>Cyprinidae</taxon>
        <taxon>Cyprininae</taxon>
        <taxon>Cyprinus</taxon>
    </lineage>
</organism>
<evidence type="ECO:0000256" key="15">
    <source>
        <dbReference type="ARBA" id="ARBA00022898"/>
    </source>
</evidence>
<evidence type="ECO:0000256" key="22">
    <source>
        <dbReference type="ARBA" id="ARBA00030337"/>
    </source>
</evidence>
<dbReference type="InterPro" id="IPR046342">
    <property type="entry name" value="CBS_dom_sf"/>
</dbReference>
<dbReference type="InterPro" id="IPR001216">
    <property type="entry name" value="P-phosphate_BS"/>
</dbReference>
<comment type="function">
    <text evidence="24">Hydro-lyase catalyzing the first step of the transsulfuration pathway, where the hydroxyl group of L-serine is displaced by L-homocysteine in a beta-replacement reaction to form L-cystathionine, the precursor of L-cysteine. This catabolic route allows the elimination of L-methionine and the toxic metabolite L-homocysteine. Also involved in the production of hydrogen sulfide, a gasotransmitter with signaling and cytoprotective effects on neurons.</text>
</comment>
<dbReference type="GO" id="GO:0019343">
    <property type="term" value="P:cysteine biosynthetic process via cystathionine"/>
    <property type="evidence" value="ECO:0007669"/>
    <property type="project" value="InterPro"/>
</dbReference>
<evidence type="ECO:0000256" key="16">
    <source>
        <dbReference type="ARBA" id="ARBA00023004"/>
    </source>
</evidence>
<name>A0A8C1YJ53_CYPCA</name>
<evidence type="ECO:0000256" key="21">
    <source>
        <dbReference type="ARBA" id="ARBA00026192"/>
    </source>
</evidence>
<evidence type="ECO:0000256" key="19">
    <source>
        <dbReference type="ARBA" id="ARBA00023239"/>
    </source>
</evidence>
<evidence type="ECO:0000256" key="2">
    <source>
        <dbReference type="ARBA" id="ARBA00004123"/>
    </source>
</evidence>
<comment type="subcellular location">
    <subcellularLocation>
        <location evidence="3">Cytoplasm</location>
    </subcellularLocation>
    <subcellularLocation>
        <location evidence="2">Nucleus</location>
    </subcellularLocation>
</comment>
<dbReference type="FunFam" id="3.40.50.1100:FF:000003">
    <property type="entry name" value="Cystathionine beta-synthase"/>
    <property type="match status" value="1"/>
</dbReference>
<comment type="cofactor">
    <cofactor evidence="1">
        <name>pyridoxal 5'-phosphate</name>
        <dbReference type="ChEBI" id="CHEBI:597326"/>
    </cofactor>
</comment>
<evidence type="ECO:0000256" key="25">
    <source>
        <dbReference type="ARBA" id="ARBA00047490"/>
    </source>
</evidence>
<proteinExistence type="inferred from homology"/>
<comment type="similarity">
    <text evidence="5">Belongs to the cysteine synthase/cystathionine beta-synthase family.</text>
</comment>
<dbReference type="PANTHER" id="PTHR10314">
    <property type="entry name" value="CYSTATHIONINE BETA-SYNTHASE"/>
    <property type="match status" value="1"/>
</dbReference>
<evidence type="ECO:0000256" key="17">
    <source>
        <dbReference type="ARBA" id="ARBA00023122"/>
    </source>
</evidence>
<evidence type="ECO:0000256" key="18">
    <source>
        <dbReference type="ARBA" id="ARBA00023192"/>
    </source>
</evidence>
<keyword evidence="20" id="KW-0539">Nucleus</keyword>
<evidence type="ECO:0000256" key="24">
    <source>
        <dbReference type="ARBA" id="ARBA00045425"/>
    </source>
</evidence>
<dbReference type="SUPFAM" id="SSF53686">
    <property type="entry name" value="Tryptophan synthase beta subunit-like PLP-dependent enzymes"/>
    <property type="match status" value="1"/>
</dbReference>
<dbReference type="InterPro" id="IPR005857">
    <property type="entry name" value="Cysta_beta_synth"/>
</dbReference>